<evidence type="ECO:0000259" key="1">
    <source>
        <dbReference type="Pfam" id="PF01927"/>
    </source>
</evidence>
<dbReference type="EMBL" id="MGDI01000012">
    <property type="protein sequence ID" value="OGL54443.1"/>
    <property type="molecule type" value="Genomic_DNA"/>
</dbReference>
<dbReference type="PANTHER" id="PTHR39081:SF1">
    <property type="entry name" value="MUT7-C RNASE DOMAIN-CONTAINING PROTEIN"/>
    <property type="match status" value="1"/>
</dbReference>
<protein>
    <recommendedName>
        <fullName evidence="1">Mut7-C RNAse domain-containing protein</fullName>
    </recommendedName>
</protein>
<dbReference type="AlphaFoldDB" id="A0A1F7SKZ7"/>
<comment type="caution">
    <text evidence="2">The sequence shown here is derived from an EMBL/GenBank/DDBJ whole genome shotgun (WGS) entry which is preliminary data.</text>
</comment>
<proteinExistence type="predicted"/>
<evidence type="ECO:0000313" key="3">
    <source>
        <dbReference type="Proteomes" id="UP000178082"/>
    </source>
</evidence>
<reference evidence="2 3" key="1">
    <citation type="journal article" date="2016" name="Nat. Commun.">
        <title>Thousands of microbial genomes shed light on interconnected biogeochemical processes in an aquifer system.</title>
        <authorList>
            <person name="Anantharaman K."/>
            <person name="Brown C.T."/>
            <person name="Hug L.A."/>
            <person name="Sharon I."/>
            <person name="Castelle C.J."/>
            <person name="Probst A.J."/>
            <person name="Thomas B.C."/>
            <person name="Singh A."/>
            <person name="Wilkins M.J."/>
            <person name="Karaoz U."/>
            <person name="Brodie E.L."/>
            <person name="Williams K.H."/>
            <person name="Hubbard S.S."/>
            <person name="Banfield J.F."/>
        </authorList>
    </citation>
    <scope>NUCLEOTIDE SEQUENCE [LARGE SCALE GENOMIC DNA]</scope>
</reference>
<name>A0A1F7SKZ7_9BACT</name>
<organism evidence="2 3">
    <name type="scientific">Candidatus Schekmanbacteria bacterium RIFCSPLOWO2_12_FULL_38_15</name>
    <dbReference type="NCBI Taxonomy" id="1817883"/>
    <lineage>
        <taxon>Bacteria</taxon>
        <taxon>Candidatus Schekmaniibacteriota</taxon>
    </lineage>
</organism>
<accession>A0A1F7SKZ7</accession>
<sequence>MLGSLAKWLRILGYDTSYEQTITSEKLVSASRDEKRVILTRNKSLAKTLDKTEYLFIENNSIVSQLKQVIDNFSLVVTEKFLTRCTECNSEKIPANKEELRNEVPDFVFRTQNEFSKCPVCGKIFWKGTHLKRMEEILENLKKPDS</sequence>
<dbReference type="Proteomes" id="UP000178082">
    <property type="component" value="Unassembled WGS sequence"/>
</dbReference>
<gene>
    <name evidence="2" type="ORF">A3G31_12295</name>
</gene>
<dbReference type="Pfam" id="PF01927">
    <property type="entry name" value="Mut7-C"/>
    <property type="match status" value="1"/>
</dbReference>
<evidence type="ECO:0000313" key="2">
    <source>
        <dbReference type="EMBL" id="OGL54443.1"/>
    </source>
</evidence>
<dbReference type="STRING" id="1817883.A3G31_12295"/>
<dbReference type="InterPro" id="IPR002782">
    <property type="entry name" value="Mut7-C_RNAse_dom"/>
</dbReference>
<feature type="domain" description="Mut7-C RNAse" evidence="1">
    <location>
        <begin position="1"/>
        <end position="137"/>
    </location>
</feature>
<dbReference type="PANTHER" id="PTHR39081">
    <property type="entry name" value="MUT7-C DOMAIN-CONTAINING PROTEIN"/>
    <property type="match status" value="1"/>
</dbReference>